<reference evidence="2" key="1">
    <citation type="journal article" date="2023" name="G3 (Bethesda)">
        <title>Genome assembly and association tests identify interacting loci associated with vigor, precocity, and sex in interspecific pistachio rootstocks.</title>
        <authorList>
            <person name="Palmer W."/>
            <person name="Jacygrad E."/>
            <person name="Sagayaradj S."/>
            <person name="Cavanaugh K."/>
            <person name="Han R."/>
            <person name="Bertier L."/>
            <person name="Beede B."/>
            <person name="Kafkas S."/>
            <person name="Golino D."/>
            <person name="Preece J."/>
            <person name="Michelmore R."/>
        </authorList>
    </citation>
    <scope>NUCLEOTIDE SEQUENCE [LARGE SCALE GENOMIC DNA]</scope>
</reference>
<dbReference type="Proteomes" id="UP001163603">
    <property type="component" value="Chromosome 4"/>
</dbReference>
<protein>
    <submittedName>
        <fullName evidence="1">Uncharacterized protein</fullName>
    </submittedName>
</protein>
<sequence length="471" mass="53760">MYVTRPLSLYRNFPSNLSVEPQEGPLSGFLVITDEEAEAEDSFCCGTCKLRRVKRLPFPQDKLLTVIHSSDYQEIGNTKVLFIPVLGQPLSSNRYYVIRAKGKYKGQACKSSRETDMGICCFNNIINDEKPKPFDHRNICQQFKIHRYHRHTFFAKSAAIDGLPPKFLRKKGWEVRSSRLVRSRLREALGLDNSLRALLPSFDFAISSKRSSSNVVGSWYCPFIFVREKARLRYQMKKSVFYRMTLEQRWEEIVSCQNNGSNVVNVNTNVKREVSSVFGTEAIRDNRANHAGFVWFRAYDRNRVRRASVGLSVAIVEKMRWVEDDGGWVGGGRETEVRVERVEENTSESGWQRFGCYVLVESFALRRMDETLVLRLSSSNVVELFTVIWFLAVPRLSFSGTNGFTVLRLQGVGISSNSFENLQSFRCFLDVVNAVADDEGNSATDSTLWPRAITREGMAEAAMAETMAHLF</sequence>
<accession>A0ACC0YXN5</accession>
<keyword evidence="2" id="KW-1185">Reference proteome</keyword>
<organism evidence="1 2">
    <name type="scientific">Pistacia integerrima</name>
    <dbReference type="NCBI Taxonomy" id="434235"/>
    <lineage>
        <taxon>Eukaryota</taxon>
        <taxon>Viridiplantae</taxon>
        <taxon>Streptophyta</taxon>
        <taxon>Embryophyta</taxon>
        <taxon>Tracheophyta</taxon>
        <taxon>Spermatophyta</taxon>
        <taxon>Magnoliopsida</taxon>
        <taxon>eudicotyledons</taxon>
        <taxon>Gunneridae</taxon>
        <taxon>Pentapetalae</taxon>
        <taxon>rosids</taxon>
        <taxon>malvids</taxon>
        <taxon>Sapindales</taxon>
        <taxon>Anacardiaceae</taxon>
        <taxon>Pistacia</taxon>
    </lineage>
</organism>
<dbReference type="EMBL" id="CM047739">
    <property type="protein sequence ID" value="KAJ0042242.1"/>
    <property type="molecule type" value="Genomic_DNA"/>
</dbReference>
<name>A0ACC0YXN5_9ROSI</name>
<comment type="caution">
    <text evidence="1">The sequence shown here is derived from an EMBL/GenBank/DDBJ whole genome shotgun (WGS) entry which is preliminary data.</text>
</comment>
<proteinExistence type="predicted"/>
<gene>
    <name evidence="1" type="ORF">Pint_18855</name>
</gene>
<evidence type="ECO:0000313" key="2">
    <source>
        <dbReference type="Proteomes" id="UP001163603"/>
    </source>
</evidence>
<evidence type="ECO:0000313" key="1">
    <source>
        <dbReference type="EMBL" id="KAJ0042242.1"/>
    </source>
</evidence>